<evidence type="ECO:0000256" key="1">
    <source>
        <dbReference type="ARBA" id="ARBA00004442"/>
    </source>
</evidence>
<dbReference type="Gene3D" id="1.25.40.390">
    <property type="match status" value="1"/>
</dbReference>
<evidence type="ECO:0000256" key="5">
    <source>
        <dbReference type="ARBA" id="ARBA00023237"/>
    </source>
</evidence>
<organism evidence="8 9">
    <name type="scientific">Tangfeifania diversioriginum</name>
    <dbReference type="NCBI Taxonomy" id="1168035"/>
    <lineage>
        <taxon>Bacteria</taxon>
        <taxon>Pseudomonadati</taxon>
        <taxon>Bacteroidota</taxon>
        <taxon>Bacteroidia</taxon>
        <taxon>Marinilabiliales</taxon>
        <taxon>Prolixibacteraceae</taxon>
        <taxon>Tangfeifania</taxon>
    </lineage>
</organism>
<evidence type="ECO:0000256" key="4">
    <source>
        <dbReference type="ARBA" id="ARBA00023136"/>
    </source>
</evidence>
<dbReference type="PROSITE" id="PS51257">
    <property type="entry name" value="PROKAR_LIPOPROTEIN"/>
    <property type="match status" value="1"/>
</dbReference>
<reference evidence="8 9" key="1">
    <citation type="submission" date="2016-11" db="EMBL/GenBank/DDBJ databases">
        <authorList>
            <person name="Jaros S."/>
            <person name="Januszkiewicz K."/>
            <person name="Wedrychowicz H."/>
        </authorList>
    </citation>
    <scope>NUCLEOTIDE SEQUENCE [LARGE SCALE GENOMIC DNA]</scope>
    <source>
        <strain evidence="8 9">DSM 27063</strain>
    </source>
</reference>
<keyword evidence="4" id="KW-0472">Membrane</keyword>
<dbReference type="InterPro" id="IPR012944">
    <property type="entry name" value="SusD_RagB_dom"/>
</dbReference>
<feature type="domain" description="SusD-like N-terminal" evidence="7">
    <location>
        <begin position="86"/>
        <end position="225"/>
    </location>
</feature>
<evidence type="ECO:0000313" key="9">
    <source>
        <dbReference type="Proteomes" id="UP000184050"/>
    </source>
</evidence>
<dbReference type="STRING" id="1168035.SAMN05444280_10647"/>
<gene>
    <name evidence="8" type="ORF">SAMN05444280_10647</name>
</gene>
<keyword evidence="3" id="KW-0732">Signal</keyword>
<comment type="similarity">
    <text evidence="2">Belongs to the SusD family.</text>
</comment>
<dbReference type="OrthoDB" id="5694214at2"/>
<dbReference type="EMBL" id="FQZE01000006">
    <property type="protein sequence ID" value="SHI80022.1"/>
    <property type="molecule type" value="Genomic_DNA"/>
</dbReference>
<keyword evidence="9" id="KW-1185">Reference proteome</keyword>
<proteinExistence type="inferred from homology"/>
<feature type="domain" description="RagB/SusD" evidence="6">
    <location>
        <begin position="312"/>
        <end position="533"/>
    </location>
</feature>
<dbReference type="GO" id="GO:0009279">
    <property type="term" value="C:cell outer membrane"/>
    <property type="evidence" value="ECO:0007669"/>
    <property type="project" value="UniProtKB-SubCell"/>
</dbReference>
<keyword evidence="5" id="KW-0998">Cell outer membrane</keyword>
<dbReference type="SUPFAM" id="SSF48452">
    <property type="entry name" value="TPR-like"/>
    <property type="match status" value="1"/>
</dbReference>
<dbReference type="Pfam" id="PF07980">
    <property type="entry name" value="SusD_RagB"/>
    <property type="match status" value="1"/>
</dbReference>
<dbReference type="InterPro" id="IPR033985">
    <property type="entry name" value="SusD-like_N"/>
</dbReference>
<evidence type="ECO:0000259" key="6">
    <source>
        <dbReference type="Pfam" id="PF07980"/>
    </source>
</evidence>
<evidence type="ECO:0000256" key="2">
    <source>
        <dbReference type="ARBA" id="ARBA00006275"/>
    </source>
</evidence>
<evidence type="ECO:0000313" key="8">
    <source>
        <dbReference type="EMBL" id="SHI80022.1"/>
    </source>
</evidence>
<name>A0A1M6E3E7_9BACT</name>
<sequence>MKYYNIYIFLFLGLLISSCEDFLKEEPTGSLTTESDISSYEAGVAFATGAYRALPGWTSGTSEWGGNQAGAREYFTGKAYSQYMGARLWKFEQDDQSGEEDYFTGPWNNWYTGVRDCNLAIEMIPTIDGLSPEDQSHYLGEVRTLRAFYYFCLVRHYGDVVYNVATLEDASEAEQPRASLKKIYDEIIVPDLEFAVNESNLPDGRSSDGRVTKDVSIAILADVYLTMAGYPYQEVNTDPDKAWCEQGSWSMTEYPVNTTSAKELLQKSKTQLDALYGKYPIGEFSDLNNPEMNNRGGAIFQIQYMEGVQNFPVYFWLPMNSYVSSYTVETGTNIPSPAYHESFNPADIRIQDRVYFYYSDTKAKKYDVNESPADKFPVAFLYKYYDYDAVKGTANSGLNWNLYRYADILLMLTEVNWTLRQLGVSVSDNDIIKGINEVRVRAELSEYQAGDVNLKAIMSERAYELIFENKMLWDMRRTRKALVDGQGQFEAIENFVGHQPTNFDHEFGNKHLLSPISATEIKNNRQCTQNFGWQPVQSGS</sequence>
<dbReference type="RefSeq" id="WP_073166780.1">
    <property type="nucleotide sequence ID" value="NZ_FQZE01000006.1"/>
</dbReference>
<dbReference type="Proteomes" id="UP000184050">
    <property type="component" value="Unassembled WGS sequence"/>
</dbReference>
<dbReference type="AlphaFoldDB" id="A0A1M6E3E7"/>
<accession>A0A1M6E3E7</accession>
<dbReference type="Pfam" id="PF14322">
    <property type="entry name" value="SusD-like_3"/>
    <property type="match status" value="1"/>
</dbReference>
<protein>
    <submittedName>
        <fullName evidence="8">Starch-binding associating with outer membrane</fullName>
    </submittedName>
</protein>
<evidence type="ECO:0000256" key="3">
    <source>
        <dbReference type="ARBA" id="ARBA00022729"/>
    </source>
</evidence>
<dbReference type="InterPro" id="IPR011990">
    <property type="entry name" value="TPR-like_helical_dom_sf"/>
</dbReference>
<comment type="subcellular location">
    <subcellularLocation>
        <location evidence="1">Cell outer membrane</location>
    </subcellularLocation>
</comment>
<evidence type="ECO:0000259" key="7">
    <source>
        <dbReference type="Pfam" id="PF14322"/>
    </source>
</evidence>